<dbReference type="PROSITE" id="PS51354">
    <property type="entry name" value="GLUTAREDOXIN_2"/>
    <property type="match status" value="1"/>
</dbReference>
<sequence>MEAASEISVFWQPGCSSCVRTKEFLTKIGVPFKSIDVLADKTGMQELKRLGARSVPIVSRGNEFTYAQSIEDVAKFVNRMDAISDRLPPEQLFAKWDKILDVAFTMVPAIPDELLHAEVFPGRERSYLHLSYHVVQVVDAFVQTVEEGLEDWTTVANIEAPDWINTREDVLREAWPLKERLDRWWETLEDKSCTRILKMFYGEHPLHQFLERSTWHCAQHTRQLLARLEEHGIDVPKKLDQADYAGLPMPKGLWE</sequence>
<dbReference type="AlphaFoldDB" id="A0A418YXR7"/>
<dbReference type="SUPFAM" id="SSF109854">
    <property type="entry name" value="DinB/YfiT-like putative metalloenzymes"/>
    <property type="match status" value="1"/>
</dbReference>
<keyword evidence="3" id="KW-1185">Reference proteome</keyword>
<dbReference type="SUPFAM" id="SSF52833">
    <property type="entry name" value="Thioredoxin-like"/>
    <property type="match status" value="1"/>
</dbReference>
<accession>A0A418YXR7</accession>
<feature type="domain" description="Glutaredoxin" evidence="1">
    <location>
        <begin position="7"/>
        <end position="60"/>
    </location>
</feature>
<protein>
    <recommendedName>
        <fullName evidence="1">Glutaredoxin domain-containing protein</fullName>
    </recommendedName>
</protein>
<dbReference type="Gene3D" id="1.20.120.450">
    <property type="entry name" value="dinb family like domain"/>
    <property type="match status" value="1"/>
</dbReference>
<reference evidence="2 3" key="1">
    <citation type="submission" date="2018-08" db="EMBL/GenBank/DDBJ databases">
        <title>Sphingobium sp. EO9.</title>
        <authorList>
            <person name="Park Y."/>
            <person name="Kim K.H."/>
            <person name="Jeon C.O."/>
        </authorList>
    </citation>
    <scope>NUCLEOTIDE SEQUENCE [LARGE SCALE GENOMIC DNA]</scope>
    <source>
        <strain evidence="2 3">EO9</strain>
    </source>
</reference>
<dbReference type="Gene3D" id="3.40.30.10">
    <property type="entry name" value="Glutaredoxin"/>
    <property type="match status" value="1"/>
</dbReference>
<dbReference type="InterPro" id="IPR034660">
    <property type="entry name" value="DinB/YfiT-like"/>
</dbReference>
<evidence type="ECO:0000313" key="3">
    <source>
        <dbReference type="Proteomes" id="UP000283469"/>
    </source>
</evidence>
<proteinExistence type="predicted"/>
<dbReference type="EMBL" id="QVRA01000001">
    <property type="protein sequence ID" value="RJG57659.1"/>
    <property type="molecule type" value="Genomic_DNA"/>
</dbReference>
<evidence type="ECO:0000259" key="1">
    <source>
        <dbReference type="Pfam" id="PF00462"/>
    </source>
</evidence>
<comment type="caution">
    <text evidence="2">The sequence shown here is derived from an EMBL/GenBank/DDBJ whole genome shotgun (WGS) entry which is preliminary data.</text>
</comment>
<dbReference type="OrthoDB" id="8991911at2"/>
<gene>
    <name evidence="2" type="ORF">D0Z70_00035</name>
</gene>
<dbReference type="RefSeq" id="WP_119743391.1">
    <property type="nucleotide sequence ID" value="NZ_QVRA01000001.1"/>
</dbReference>
<evidence type="ECO:0000313" key="2">
    <source>
        <dbReference type="EMBL" id="RJG57659.1"/>
    </source>
</evidence>
<name>A0A418YXR7_9SPHN</name>
<dbReference type="Proteomes" id="UP000283469">
    <property type="component" value="Unassembled WGS sequence"/>
</dbReference>
<dbReference type="CDD" id="cd02976">
    <property type="entry name" value="NrdH"/>
    <property type="match status" value="1"/>
</dbReference>
<dbReference type="InterPro" id="IPR036249">
    <property type="entry name" value="Thioredoxin-like_sf"/>
</dbReference>
<organism evidence="2 3">
    <name type="scientific">Sphingobium terrigena</name>
    <dbReference type="NCBI Taxonomy" id="2304063"/>
    <lineage>
        <taxon>Bacteria</taxon>
        <taxon>Pseudomonadati</taxon>
        <taxon>Pseudomonadota</taxon>
        <taxon>Alphaproteobacteria</taxon>
        <taxon>Sphingomonadales</taxon>
        <taxon>Sphingomonadaceae</taxon>
        <taxon>Sphingobium</taxon>
    </lineage>
</organism>
<dbReference type="InterPro" id="IPR002109">
    <property type="entry name" value="Glutaredoxin"/>
</dbReference>
<dbReference type="Pfam" id="PF00462">
    <property type="entry name" value="Glutaredoxin"/>
    <property type="match status" value="1"/>
</dbReference>